<dbReference type="GO" id="GO:0005886">
    <property type="term" value="C:plasma membrane"/>
    <property type="evidence" value="ECO:0007669"/>
    <property type="project" value="TreeGrafter"/>
</dbReference>
<accession>A0AAN8UI08</accession>
<dbReference type="Pfam" id="PF00635">
    <property type="entry name" value="Motile_Sperm"/>
    <property type="match status" value="1"/>
</dbReference>
<feature type="non-terminal residue" evidence="3">
    <location>
        <position position="149"/>
    </location>
</feature>
<dbReference type="PIRSF" id="PIRSF019693">
    <property type="entry name" value="VAMP-associated"/>
    <property type="match status" value="1"/>
</dbReference>
<name>A0AAN8UI08_9MAGN</name>
<dbReference type="FunFam" id="2.60.40.10:FF:000813">
    <property type="entry name" value="Vesicle-associated protein 1-1"/>
    <property type="match status" value="1"/>
</dbReference>
<evidence type="ECO:0000256" key="1">
    <source>
        <dbReference type="ARBA" id="ARBA00008932"/>
    </source>
</evidence>
<feature type="non-terminal residue" evidence="3">
    <location>
        <position position="1"/>
    </location>
</feature>
<evidence type="ECO:0000259" key="2">
    <source>
        <dbReference type="PROSITE" id="PS50202"/>
    </source>
</evidence>
<gene>
    <name evidence="3" type="ORF">RJ641_023564</name>
</gene>
<dbReference type="GO" id="GO:0005789">
    <property type="term" value="C:endoplasmic reticulum membrane"/>
    <property type="evidence" value="ECO:0007669"/>
    <property type="project" value="InterPro"/>
</dbReference>
<evidence type="ECO:0000313" key="4">
    <source>
        <dbReference type="Proteomes" id="UP001370490"/>
    </source>
</evidence>
<comment type="caution">
    <text evidence="3">The sequence shown here is derived from an EMBL/GenBank/DDBJ whole genome shotgun (WGS) entry which is preliminary data.</text>
</comment>
<evidence type="ECO:0000313" key="3">
    <source>
        <dbReference type="EMBL" id="KAK6911471.1"/>
    </source>
</evidence>
<feature type="domain" description="MSP" evidence="2">
    <location>
        <begin position="1"/>
        <end position="108"/>
    </location>
</feature>
<keyword evidence="4" id="KW-1185">Reference proteome</keyword>
<dbReference type="InterPro" id="IPR016763">
    <property type="entry name" value="VAP"/>
</dbReference>
<comment type="similarity">
    <text evidence="1">Belongs to the VAMP-associated protein (VAP) (TC 9.B.17) family.</text>
</comment>
<proteinExistence type="inferred from homology"/>
<dbReference type="InterPro" id="IPR008962">
    <property type="entry name" value="PapD-like_sf"/>
</dbReference>
<dbReference type="PANTHER" id="PTHR10809">
    <property type="entry name" value="VESICLE-ASSOCIATED MEMBRANE PROTEIN-ASSOCIATED PROTEIN"/>
    <property type="match status" value="1"/>
</dbReference>
<protein>
    <submittedName>
        <fullName evidence="3">Major sperm protein (MSP) domain</fullName>
    </submittedName>
</protein>
<dbReference type="GO" id="GO:0061817">
    <property type="term" value="P:endoplasmic reticulum-plasma membrane tethering"/>
    <property type="evidence" value="ECO:0007669"/>
    <property type="project" value="TreeGrafter"/>
</dbReference>
<sequence length="149" mass="16642">ELKKQSSCSVRLVNNSDQYVAFKVKTTSPKKYCVRPNIGVLKPKSDIEFTVTMQAQRSHPPDLMCKDKFLIQSTVVPVGTTDDDITSSMFSKDDGKYIEDRKLKVVLTSPPHSPVLSPMNGISKQMPAYDEPTLKDQVLNSNEIAAKEH</sequence>
<organism evidence="3 4">
    <name type="scientific">Dillenia turbinata</name>
    <dbReference type="NCBI Taxonomy" id="194707"/>
    <lineage>
        <taxon>Eukaryota</taxon>
        <taxon>Viridiplantae</taxon>
        <taxon>Streptophyta</taxon>
        <taxon>Embryophyta</taxon>
        <taxon>Tracheophyta</taxon>
        <taxon>Spermatophyta</taxon>
        <taxon>Magnoliopsida</taxon>
        <taxon>eudicotyledons</taxon>
        <taxon>Gunneridae</taxon>
        <taxon>Pentapetalae</taxon>
        <taxon>Dilleniales</taxon>
        <taxon>Dilleniaceae</taxon>
        <taxon>Dillenia</taxon>
    </lineage>
</organism>
<dbReference type="Proteomes" id="UP001370490">
    <property type="component" value="Unassembled WGS sequence"/>
</dbReference>
<dbReference type="AlphaFoldDB" id="A0AAN8UI08"/>
<reference evidence="3 4" key="1">
    <citation type="submission" date="2023-12" db="EMBL/GenBank/DDBJ databases">
        <title>A high-quality genome assembly for Dillenia turbinata (Dilleniales).</title>
        <authorList>
            <person name="Chanderbali A."/>
        </authorList>
    </citation>
    <scope>NUCLEOTIDE SEQUENCE [LARGE SCALE GENOMIC DNA]</scope>
    <source>
        <strain evidence="3">LSX21</strain>
        <tissue evidence="3">Leaf</tissue>
    </source>
</reference>
<dbReference type="InterPro" id="IPR013783">
    <property type="entry name" value="Ig-like_fold"/>
</dbReference>
<dbReference type="InterPro" id="IPR000535">
    <property type="entry name" value="MSP_dom"/>
</dbReference>
<dbReference type="GO" id="GO:0090158">
    <property type="term" value="P:endoplasmic reticulum membrane organization"/>
    <property type="evidence" value="ECO:0007669"/>
    <property type="project" value="TreeGrafter"/>
</dbReference>
<dbReference type="PANTHER" id="PTHR10809:SF45">
    <property type="entry name" value="VESICLE-ASSOCIATED PROTEIN 2-2"/>
    <property type="match status" value="1"/>
</dbReference>
<dbReference type="EMBL" id="JBAMMX010000028">
    <property type="protein sequence ID" value="KAK6911471.1"/>
    <property type="molecule type" value="Genomic_DNA"/>
</dbReference>
<dbReference type="Gene3D" id="2.60.40.10">
    <property type="entry name" value="Immunoglobulins"/>
    <property type="match status" value="1"/>
</dbReference>
<dbReference type="SUPFAM" id="SSF49354">
    <property type="entry name" value="PapD-like"/>
    <property type="match status" value="1"/>
</dbReference>
<dbReference type="PROSITE" id="PS50202">
    <property type="entry name" value="MSP"/>
    <property type="match status" value="1"/>
</dbReference>